<sequence>MATTDTKGISLHPHCLYTILGEYVAVSAIPIGRFPVDSEDEQRVVIANTTNNFLGIRLYTVILNPNNGNIESTATTEKITSSKNYSATLRVRHLHLSGGQQEPPHFPRCHHRNRRMELRLWFPFRRSLCQTRHSHPPIPPPE</sequence>
<keyword evidence="2" id="KW-1185">Reference proteome</keyword>
<reference evidence="1 2" key="1">
    <citation type="submission" date="2019-06" db="EMBL/GenBank/DDBJ databases">
        <title>Sequencing the genomes of 1000 actinobacteria strains.</title>
        <authorList>
            <person name="Klenk H.-P."/>
        </authorList>
    </citation>
    <scope>NUCLEOTIDE SEQUENCE [LARGE SCALE GENOMIC DNA]</scope>
    <source>
        <strain evidence="1 2">DSM 45015</strain>
    </source>
</reference>
<evidence type="ECO:0000313" key="1">
    <source>
        <dbReference type="EMBL" id="TQN30764.1"/>
    </source>
</evidence>
<dbReference type="EMBL" id="VFQC01000001">
    <property type="protein sequence ID" value="TQN30764.1"/>
    <property type="molecule type" value="Genomic_DNA"/>
</dbReference>
<gene>
    <name evidence="1" type="ORF">FHX37_0648</name>
</gene>
<evidence type="ECO:0000313" key="2">
    <source>
        <dbReference type="Proteomes" id="UP000317422"/>
    </source>
</evidence>
<proteinExistence type="predicted"/>
<dbReference type="AlphaFoldDB" id="A0A543NG40"/>
<organism evidence="1 2">
    <name type="scientific">Haloactinospora alba</name>
    <dbReference type="NCBI Taxonomy" id="405555"/>
    <lineage>
        <taxon>Bacteria</taxon>
        <taxon>Bacillati</taxon>
        <taxon>Actinomycetota</taxon>
        <taxon>Actinomycetes</taxon>
        <taxon>Streptosporangiales</taxon>
        <taxon>Nocardiopsidaceae</taxon>
        <taxon>Haloactinospora</taxon>
    </lineage>
</organism>
<accession>A0A543NG40</accession>
<name>A0A543NG40_9ACTN</name>
<protein>
    <submittedName>
        <fullName evidence="1">Uncharacterized protein</fullName>
    </submittedName>
</protein>
<comment type="caution">
    <text evidence="1">The sequence shown here is derived from an EMBL/GenBank/DDBJ whole genome shotgun (WGS) entry which is preliminary data.</text>
</comment>
<dbReference type="Proteomes" id="UP000317422">
    <property type="component" value="Unassembled WGS sequence"/>
</dbReference>